<dbReference type="FunFam" id="3.40.50.200:FF:000072">
    <property type="entry name" value="Uncharacterized protein"/>
    <property type="match status" value="1"/>
</dbReference>
<evidence type="ECO:0000313" key="13">
    <source>
        <dbReference type="Proteomes" id="UP000008783"/>
    </source>
</evidence>
<dbReference type="GO" id="GO:0004252">
    <property type="term" value="F:serine-type endopeptidase activity"/>
    <property type="evidence" value="ECO:0000318"/>
    <property type="project" value="GO_Central"/>
</dbReference>
<dbReference type="InterPro" id="IPR023827">
    <property type="entry name" value="Peptidase_S8_Asp-AS"/>
</dbReference>
<keyword evidence="4 7" id="KW-0378">Hydrolase</keyword>
<reference key="1">
    <citation type="submission" date="2007-01" db="EMBL/GenBank/DDBJ databases">
        <title>The Genome Sequence of Puccinia graminis f. sp. tritici Strain CRL 75-36-700-3.</title>
        <authorList>
            <consortium name="The Broad Institute Genome Sequencing Platform"/>
            <person name="Birren B."/>
            <person name="Lander E."/>
            <person name="Galagan J."/>
            <person name="Nusbaum C."/>
            <person name="Devon K."/>
            <person name="Cuomo C."/>
            <person name="Jaffe D."/>
            <person name="Butler J."/>
            <person name="Alvarez P."/>
            <person name="Gnerre S."/>
            <person name="Grabherr M."/>
            <person name="Mauceli E."/>
            <person name="Brockman W."/>
            <person name="Young S."/>
            <person name="LaButti K."/>
            <person name="Sykes S."/>
            <person name="DeCaprio D."/>
            <person name="Crawford M."/>
            <person name="Koehrsen M."/>
            <person name="Engels R."/>
            <person name="Montgomery P."/>
            <person name="Pearson M."/>
            <person name="Howarth C."/>
            <person name="Larson L."/>
            <person name="White J."/>
            <person name="Zeng Q."/>
            <person name="Kodira C."/>
            <person name="Yandava C."/>
            <person name="Alvarado L."/>
            <person name="O'Leary S."/>
            <person name="Szabo L."/>
            <person name="Dean R."/>
            <person name="Schein J."/>
        </authorList>
    </citation>
    <scope>NUCLEOTIDE SEQUENCE</scope>
    <source>
        <strain>CRL 75-36-700-3</strain>
    </source>
</reference>
<dbReference type="HOGENOM" id="CLU_003559_1_2_1"/>
<evidence type="ECO:0000256" key="9">
    <source>
        <dbReference type="SAM" id="SignalP"/>
    </source>
</evidence>
<sequence length="902" mass="97636">MLICSLYFSIYFAVTLGLTNLTNAIQGKFSHSSERYLVSFNRNRSNSLEEFKAHLESKGINHEILIDLTNLVPEVFCGVSVQIFEEDLKHLESFAHVEQISRIGKVSRPRSLQERRLDGPTNSASLQYPPHIQTRISKLHEMGIAGQGVKVALIDTGIDCTHPAFGNGFGPGFKIGFGRSFVNDDGSPISPSESEAPRSPCTRCGAHGSSTAGILAASDTGYGFTGVAPSINLGMYRVVGCDEDVGAHDDVIIAAMLQAQKDAADIISISLGSGGGWGEGRELSRVANKLVQEKGVIMVASAGNSGHNGLFIGESISSSKNVIAVGSVDSQATVARNFKTSTGKNLTLYRPTAMDLPGEYLVYLTFNPTEGIMDACNKLPENTPNLKDYIVLIKNATNCLLFDQTKNAVAKGAKQILFYLGDSTTIPDLHTKMLNATISAIPMEDGNYIFDQAKKDPAGFKVSFPLTPYFYVRNLDGGLPSKYSTYGPSFDFESPQPAVAGVGGIVATTLPIQYGSYGLVAGTSMAAPQIAGIIALILSARGKGFTGPIMRSRLSTNAKVLNSPITSMGLDSVVHQGGGLIDAFCAVWTNTTISVPGLVLNDSISFKPNQGFTISNNGTSFVDYVLSHRPAVTLQTFSPDSKYGRPDLKPTPSNLSATAEIYPRQFRLSPGSSQSIEVKFLPPESLDPRWLAVYSGYIVMDSNVECESHNLPYYGVAGSLKEQSVIDRGPNQGNLTNYPYLTFKASDSGLHGNNTTLSVGKLTPLNGAFVWNLKEHNSTFLNFRLLFGSPLLRFDVLPGNTILSNDMDDMDVERSFRGTRLVGTIPVEGPNENICWGRSSYDHESRSWNGTIITQDKTTAQLLPNGNYRLLFRALRVTGTKENPDDYDHWISPEFKFINSQG</sequence>
<dbReference type="InterPro" id="IPR050131">
    <property type="entry name" value="Peptidase_S8_subtilisin-like"/>
</dbReference>
<dbReference type="GO" id="GO:0016020">
    <property type="term" value="C:membrane"/>
    <property type="evidence" value="ECO:0007669"/>
    <property type="project" value="InterPro"/>
</dbReference>
<dbReference type="FunFam" id="3.40.50.200:FF:000036">
    <property type="entry name" value="Serin endopeptidase"/>
    <property type="match status" value="1"/>
</dbReference>
<dbReference type="PROSITE" id="PS00136">
    <property type="entry name" value="SUBTILASE_ASP"/>
    <property type="match status" value="1"/>
</dbReference>
<dbReference type="PANTHER" id="PTHR43806:SF66">
    <property type="entry name" value="SERIN ENDOPEPTIDASE"/>
    <property type="match status" value="1"/>
</dbReference>
<dbReference type="PRINTS" id="PR00723">
    <property type="entry name" value="SUBTILISIN"/>
</dbReference>
<accession>E3KIN9</accession>
<keyword evidence="2 7" id="KW-0645">Protease</keyword>
<dbReference type="PROSITE" id="PS51892">
    <property type="entry name" value="SUBTILASE"/>
    <property type="match status" value="1"/>
</dbReference>
<evidence type="ECO:0000256" key="1">
    <source>
        <dbReference type="ARBA" id="ARBA00011073"/>
    </source>
</evidence>
<dbReference type="OrthoDB" id="3229693at2759"/>
<keyword evidence="13" id="KW-1185">Reference proteome</keyword>
<feature type="domain" description="C5a peptidase/Subtilisin-like protease SBT2-like Fn3-like" evidence="11">
    <location>
        <begin position="605"/>
        <end position="713"/>
    </location>
</feature>
<dbReference type="VEuPathDB" id="FungiDB:PGTG_10542"/>
<dbReference type="GO" id="GO:0005615">
    <property type="term" value="C:extracellular space"/>
    <property type="evidence" value="ECO:0000318"/>
    <property type="project" value="GO_Central"/>
</dbReference>
<evidence type="ECO:0000256" key="6">
    <source>
        <dbReference type="PIRSR" id="PIRSR615500-1"/>
    </source>
</evidence>
<dbReference type="RefSeq" id="XP_003328583.2">
    <property type="nucleotide sequence ID" value="XM_003328535.2"/>
</dbReference>
<feature type="active site" description="Charge relay system" evidence="6 7">
    <location>
        <position position="155"/>
    </location>
</feature>
<evidence type="ECO:0000256" key="8">
    <source>
        <dbReference type="RuleBase" id="RU003355"/>
    </source>
</evidence>
<dbReference type="InterPro" id="IPR036852">
    <property type="entry name" value="Peptidase_S8/S53_dom_sf"/>
</dbReference>
<evidence type="ECO:0000259" key="11">
    <source>
        <dbReference type="Pfam" id="PF06280"/>
    </source>
</evidence>
<dbReference type="Pfam" id="PF06280">
    <property type="entry name" value="fn3_5"/>
    <property type="match status" value="1"/>
</dbReference>
<dbReference type="InterPro" id="IPR000209">
    <property type="entry name" value="Peptidase_S8/S53_dom"/>
</dbReference>
<feature type="signal peptide" evidence="9">
    <location>
        <begin position="1"/>
        <end position="17"/>
    </location>
</feature>
<dbReference type="Pfam" id="PF00082">
    <property type="entry name" value="Peptidase_S8"/>
    <property type="match status" value="1"/>
</dbReference>
<feature type="domain" description="Peptidase S8/S53" evidence="10">
    <location>
        <begin position="146"/>
        <end position="560"/>
    </location>
</feature>
<reference evidence="13" key="2">
    <citation type="journal article" date="2011" name="Proc. Natl. Acad. Sci. U.S.A.">
        <title>Obligate biotrophy features unraveled by the genomic analysis of rust fungi.</title>
        <authorList>
            <person name="Duplessis S."/>
            <person name="Cuomo C.A."/>
            <person name="Lin Y.-C."/>
            <person name="Aerts A."/>
            <person name="Tisserant E."/>
            <person name="Veneault-Fourrey C."/>
            <person name="Joly D.L."/>
            <person name="Hacquard S."/>
            <person name="Amselem J."/>
            <person name="Cantarel B.L."/>
            <person name="Chiu R."/>
            <person name="Coutinho P.M."/>
            <person name="Feau N."/>
            <person name="Field M."/>
            <person name="Frey P."/>
            <person name="Gelhaye E."/>
            <person name="Goldberg J."/>
            <person name="Grabherr M.G."/>
            <person name="Kodira C.D."/>
            <person name="Kohler A."/>
            <person name="Kuees U."/>
            <person name="Lindquist E.A."/>
            <person name="Lucas S.M."/>
            <person name="Mago R."/>
            <person name="Mauceli E."/>
            <person name="Morin E."/>
            <person name="Murat C."/>
            <person name="Pangilinan J.L."/>
            <person name="Park R."/>
            <person name="Pearson M."/>
            <person name="Quesneville H."/>
            <person name="Rouhier N."/>
            <person name="Sakthikumar S."/>
            <person name="Salamov A.A."/>
            <person name="Schmutz J."/>
            <person name="Selles B."/>
            <person name="Shapiro H."/>
            <person name="Tanguay P."/>
            <person name="Tuskan G.A."/>
            <person name="Henrissat B."/>
            <person name="Van de Peer Y."/>
            <person name="Rouze P."/>
            <person name="Ellis J.G."/>
            <person name="Dodds P.N."/>
            <person name="Schein J.E."/>
            <person name="Zhong S."/>
            <person name="Hamelin R.C."/>
            <person name="Grigoriev I.V."/>
            <person name="Szabo L.J."/>
            <person name="Martin F."/>
        </authorList>
    </citation>
    <scope>NUCLEOTIDE SEQUENCE [LARGE SCALE GENOMIC DNA]</scope>
    <source>
        <strain evidence="13">CRL 75-36-700-3 / race SCCL</strain>
    </source>
</reference>
<evidence type="ECO:0000256" key="4">
    <source>
        <dbReference type="ARBA" id="ARBA00022801"/>
    </source>
</evidence>
<keyword evidence="3 9" id="KW-0732">Signal</keyword>
<dbReference type="InterPro" id="IPR010435">
    <property type="entry name" value="C5a/SBT2-like_Fn3"/>
</dbReference>
<dbReference type="EMBL" id="DS178289">
    <property type="protein sequence ID" value="EFP84164.2"/>
    <property type="molecule type" value="Genomic_DNA"/>
</dbReference>
<dbReference type="Proteomes" id="UP000008783">
    <property type="component" value="Unassembled WGS sequence"/>
</dbReference>
<dbReference type="eggNOG" id="KOG4266">
    <property type="taxonomic scope" value="Eukaryota"/>
</dbReference>
<keyword evidence="5 7" id="KW-0720">Serine protease</keyword>
<dbReference type="Gene3D" id="3.40.50.200">
    <property type="entry name" value="Peptidase S8/S53 domain"/>
    <property type="match status" value="2"/>
</dbReference>
<dbReference type="InterPro" id="IPR015500">
    <property type="entry name" value="Peptidase_S8_subtilisin-rel"/>
</dbReference>
<feature type="active site" description="Charge relay system" evidence="6 7">
    <location>
        <position position="207"/>
    </location>
</feature>
<dbReference type="SUPFAM" id="SSF52743">
    <property type="entry name" value="Subtilisin-like"/>
    <property type="match status" value="1"/>
</dbReference>
<dbReference type="KEGG" id="pgr:PGTG_10542"/>
<evidence type="ECO:0000256" key="7">
    <source>
        <dbReference type="PROSITE-ProRule" id="PRU01240"/>
    </source>
</evidence>
<feature type="chain" id="PRO_5003173611" evidence="9">
    <location>
        <begin position="18"/>
        <end position="902"/>
    </location>
</feature>
<feature type="active site" description="Charge relay system" evidence="6 7">
    <location>
        <position position="524"/>
    </location>
</feature>
<evidence type="ECO:0000256" key="2">
    <source>
        <dbReference type="ARBA" id="ARBA00022670"/>
    </source>
</evidence>
<dbReference type="GeneID" id="10545342"/>
<dbReference type="GO" id="GO:0006508">
    <property type="term" value="P:proteolysis"/>
    <property type="evidence" value="ECO:0007669"/>
    <property type="project" value="UniProtKB-KW"/>
</dbReference>
<organism evidence="12 13">
    <name type="scientific">Puccinia graminis f. sp. tritici (strain CRL 75-36-700-3 / race SCCL)</name>
    <name type="common">Black stem rust fungus</name>
    <dbReference type="NCBI Taxonomy" id="418459"/>
    <lineage>
        <taxon>Eukaryota</taxon>
        <taxon>Fungi</taxon>
        <taxon>Dikarya</taxon>
        <taxon>Basidiomycota</taxon>
        <taxon>Pucciniomycotina</taxon>
        <taxon>Pucciniomycetes</taxon>
        <taxon>Pucciniales</taxon>
        <taxon>Pucciniaceae</taxon>
        <taxon>Puccinia</taxon>
    </lineage>
</organism>
<evidence type="ECO:0000259" key="10">
    <source>
        <dbReference type="Pfam" id="PF00082"/>
    </source>
</evidence>
<dbReference type="PROSITE" id="PS00138">
    <property type="entry name" value="SUBTILASE_SER"/>
    <property type="match status" value="1"/>
</dbReference>
<comment type="similarity">
    <text evidence="1 7 8">Belongs to the peptidase S8 family.</text>
</comment>
<dbReference type="InterPro" id="IPR023828">
    <property type="entry name" value="Peptidase_S8_Ser-AS"/>
</dbReference>
<name>E3KIN9_PUCGT</name>
<evidence type="ECO:0000256" key="3">
    <source>
        <dbReference type="ARBA" id="ARBA00022729"/>
    </source>
</evidence>
<dbReference type="AlphaFoldDB" id="E3KIN9"/>
<dbReference type="InParanoid" id="E3KIN9"/>
<evidence type="ECO:0000313" key="12">
    <source>
        <dbReference type="EMBL" id="EFP84164.2"/>
    </source>
</evidence>
<dbReference type="PANTHER" id="PTHR43806">
    <property type="entry name" value="PEPTIDASE S8"/>
    <property type="match status" value="1"/>
</dbReference>
<gene>
    <name evidence="12" type="ORF">PGTG_10542</name>
</gene>
<proteinExistence type="inferred from homology"/>
<protein>
    <submittedName>
        <fullName evidence="12">Uncharacterized protein</fullName>
    </submittedName>
</protein>
<evidence type="ECO:0000256" key="5">
    <source>
        <dbReference type="ARBA" id="ARBA00022825"/>
    </source>
</evidence>